<organism evidence="2 3">
    <name type="scientific">Natrinema salifodinae</name>
    <dbReference type="NCBI Taxonomy" id="1202768"/>
    <lineage>
        <taxon>Archaea</taxon>
        <taxon>Methanobacteriati</taxon>
        <taxon>Methanobacteriota</taxon>
        <taxon>Stenosarchaea group</taxon>
        <taxon>Halobacteria</taxon>
        <taxon>Halobacteriales</taxon>
        <taxon>Natrialbaceae</taxon>
        <taxon>Natrinema</taxon>
    </lineage>
</organism>
<keyword evidence="1" id="KW-0812">Transmembrane</keyword>
<evidence type="ECO:0000256" key="1">
    <source>
        <dbReference type="SAM" id="Phobius"/>
    </source>
</evidence>
<gene>
    <name evidence="2" type="ORF">SAMN05216285_1833</name>
</gene>
<reference evidence="3" key="1">
    <citation type="submission" date="2016-10" db="EMBL/GenBank/DDBJ databases">
        <authorList>
            <person name="Varghese N."/>
        </authorList>
    </citation>
    <scope>NUCLEOTIDE SEQUENCE [LARGE SCALE GENOMIC DNA]</scope>
    <source>
        <strain evidence="3">CGMCC 1.12284</strain>
    </source>
</reference>
<feature type="transmembrane region" description="Helical" evidence="1">
    <location>
        <begin position="12"/>
        <end position="31"/>
    </location>
</feature>
<keyword evidence="3" id="KW-1185">Reference proteome</keyword>
<keyword evidence="1" id="KW-1133">Transmembrane helix</keyword>
<name>A0A1I0NKC1_9EURY</name>
<dbReference type="EMBL" id="FOIS01000002">
    <property type="protein sequence ID" value="SEW01853.1"/>
    <property type="molecule type" value="Genomic_DNA"/>
</dbReference>
<accession>A0A1I0NKC1</accession>
<evidence type="ECO:0000313" key="3">
    <source>
        <dbReference type="Proteomes" id="UP000183275"/>
    </source>
</evidence>
<evidence type="ECO:0000313" key="2">
    <source>
        <dbReference type="EMBL" id="SEW01853.1"/>
    </source>
</evidence>
<protein>
    <submittedName>
        <fullName evidence="2">Uncharacterized protein</fullName>
    </submittedName>
</protein>
<dbReference type="Proteomes" id="UP000183275">
    <property type="component" value="Unassembled WGS sequence"/>
</dbReference>
<sequence>MDEKPVILRLNLIIALLFSNLVLLLIFMLPLELLSVGGILAFFLIPVLILLAIRLLR</sequence>
<keyword evidence="1" id="KW-0472">Membrane</keyword>
<proteinExistence type="predicted"/>
<dbReference type="AlphaFoldDB" id="A0A1I0NKC1"/>
<feature type="transmembrane region" description="Helical" evidence="1">
    <location>
        <begin position="37"/>
        <end position="56"/>
    </location>
</feature>